<dbReference type="EMBL" id="FLRD01000110">
    <property type="protein sequence ID" value="SBT39233.1"/>
    <property type="molecule type" value="Genomic_DNA"/>
</dbReference>
<proteinExistence type="predicted"/>
<evidence type="ECO:0000313" key="4">
    <source>
        <dbReference type="Proteomes" id="UP000078550"/>
    </source>
</evidence>
<sequence length="113" mass="12486">MGAKRGPFYFMAEEQNGKIKKIKNMAKLHDINKRRCETGGKQMSRRGRISYLDKVHLLLCGAPVVSHYGDVTVVEETMHTRAQTEVGMNEGRGVEARKNVSTSPSTLCDGGCS</sequence>
<dbReference type="EMBL" id="FLRE01000148">
    <property type="protein sequence ID" value="SBT39763.1"/>
    <property type="molecule type" value="Genomic_DNA"/>
</dbReference>
<protein>
    <submittedName>
        <fullName evidence="2">Uncharacterized protein</fullName>
    </submittedName>
</protein>
<accession>A0A1A8Z5V5</accession>
<dbReference type="Proteomes" id="UP000078550">
    <property type="component" value="Unassembled WGS sequence"/>
</dbReference>
<keyword evidence="5" id="KW-1185">Reference proteome</keyword>
<organism evidence="2 5">
    <name type="scientific">Plasmodium ovale wallikeri</name>
    <dbReference type="NCBI Taxonomy" id="864142"/>
    <lineage>
        <taxon>Eukaryota</taxon>
        <taxon>Sar</taxon>
        <taxon>Alveolata</taxon>
        <taxon>Apicomplexa</taxon>
        <taxon>Aconoidasida</taxon>
        <taxon>Haemosporida</taxon>
        <taxon>Plasmodiidae</taxon>
        <taxon>Plasmodium</taxon>
        <taxon>Plasmodium (Plasmodium)</taxon>
    </lineage>
</organism>
<evidence type="ECO:0000256" key="1">
    <source>
        <dbReference type="SAM" id="MobiDB-lite"/>
    </source>
</evidence>
<reference evidence="4 5" key="1">
    <citation type="submission" date="2016-05" db="EMBL/GenBank/DDBJ databases">
        <authorList>
            <person name="Naeem Raeece"/>
        </authorList>
    </citation>
    <scope>NUCLEOTIDE SEQUENCE [LARGE SCALE GENOMIC DNA]</scope>
</reference>
<feature type="region of interest" description="Disordered" evidence="1">
    <location>
        <begin position="82"/>
        <end position="113"/>
    </location>
</feature>
<evidence type="ECO:0000313" key="2">
    <source>
        <dbReference type="EMBL" id="SBT39233.1"/>
    </source>
</evidence>
<gene>
    <name evidence="2" type="ORF">POVWA1_039600</name>
    <name evidence="3" type="ORF">POVWA2_038340</name>
</gene>
<evidence type="ECO:0000313" key="5">
    <source>
        <dbReference type="Proteomes" id="UP000078555"/>
    </source>
</evidence>
<reference evidence="2" key="2">
    <citation type="submission" date="2016-05" db="EMBL/GenBank/DDBJ databases">
        <authorList>
            <person name="Lavstsen T."/>
            <person name="Jespersen J.S."/>
        </authorList>
    </citation>
    <scope>NUCLEOTIDE SEQUENCE [LARGE SCALE GENOMIC DNA]</scope>
</reference>
<dbReference type="AlphaFoldDB" id="A0A1A8Z5V5"/>
<name>A0A1A8Z5V5_PLAOA</name>
<evidence type="ECO:0000313" key="3">
    <source>
        <dbReference type="EMBL" id="SBT39763.1"/>
    </source>
</evidence>
<dbReference type="Proteomes" id="UP000078555">
    <property type="component" value="Unassembled WGS sequence"/>
</dbReference>